<protein>
    <submittedName>
        <fullName evidence="2">Polysaccharide pyruvyl transferase family protein</fullName>
    </submittedName>
</protein>
<dbReference type="Proteomes" id="UP001595818">
    <property type="component" value="Unassembled WGS sequence"/>
</dbReference>
<evidence type="ECO:0000259" key="1">
    <source>
        <dbReference type="Pfam" id="PF04230"/>
    </source>
</evidence>
<keyword evidence="2" id="KW-0808">Transferase</keyword>
<proteinExistence type="predicted"/>
<comment type="caution">
    <text evidence="2">The sequence shown here is derived from an EMBL/GenBank/DDBJ whole genome shotgun (WGS) entry which is preliminary data.</text>
</comment>
<dbReference type="EMBL" id="JBHSJJ010000007">
    <property type="protein sequence ID" value="MFC4872852.1"/>
    <property type="molecule type" value="Genomic_DNA"/>
</dbReference>
<evidence type="ECO:0000313" key="2">
    <source>
        <dbReference type="EMBL" id="MFC4872852.1"/>
    </source>
</evidence>
<dbReference type="InterPro" id="IPR007345">
    <property type="entry name" value="Polysacch_pyruvyl_Trfase"/>
</dbReference>
<gene>
    <name evidence="2" type="ORF">ACFPFU_14240</name>
</gene>
<sequence length="382" mass="43714">MIVELRGVGFVNKGAELMLYSMVEILKTYDQETIFVMEVNSTSPLRKIWSMGIKAKTNLKFKNINLNRFFKLLPNGLKHNLGWVSEEEVQVVLDASGFAFGDKWGAAKAGTRLANHLAIWKSKGKKVILLPQAFGPFTKPDLIQKMKFILNQADLVYARDKVSFDFLNQLRIEKGTENIFLAPDFTNLTAPIFPENKQKYSDSLAIIPNQKMMDTSDESFNKSYPDFLKVMVELALQKGQKAFFLIHESEKDKAIAEMVNEKLDKPIPIIEEENPLLVKGIIGSCFAVITSRFHGLVSALSQSVPCLATGWSHKYEMLFEDYKFSEGLCQLQRDKAYYEEKINLIIEIDSRKKISQLLTIESAKQKKLSDQMWQRVFQKMKK</sequence>
<accession>A0ABV9T2Z4</accession>
<name>A0ABV9T2Z4_9BACT</name>
<evidence type="ECO:0000313" key="3">
    <source>
        <dbReference type="Proteomes" id="UP001595818"/>
    </source>
</evidence>
<dbReference type="PANTHER" id="PTHR36836">
    <property type="entry name" value="COLANIC ACID BIOSYNTHESIS PROTEIN WCAK"/>
    <property type="match status" value="1"/>
</dbReference>
<keyword evidence="3" id="KW-1185">Reference proteome</keyword>
<reference evidence="3" key="1">
    <citation type="journal article" date="2019" name="Int. J. Syst. Evol. Microbiol.">
        <title>The Global Catalogue of Microorganisms (GCM) 10K type strain sequencing project: providing services to taxonomists for standard genome sequencing and annotation.</title>
        <authorList>
            <consortium name="The Broad Institute Genomics Platform"/>
            <consortium name="The Broad Institute Genome Sequencing Center for Infectious Disease"/>
            <person name="Wu L."/>
            <person name="Ma J."/>
        </authorList>
    </citation>
    <scope>NUCLEOTIDE SEQUENCE [LARGE SCALE GENOMIC DNA]</scope>
    <source>
        <strain evidence="3">CGMCC 4.7466</strain>
    </source>
</reference>
<dbReference type="Pfam" id="PF04230">
    <property type="entry name" value="PS_pyruv_trans"/>
    <property type="match status" value="1"/>
</dbReference>
<feature type="domain" description="Polysaccharide pyruvyl transferase" evidence="1">
    <location>
        <begin position="12"/>
        <end position="313"/>
    </location>
</feature>
<dbReference type="GO" id="GO:0016740">
    <property type="term" value="F:transferase activity"/>
    <property type="evidence" value="ECO:0007669"/>
    <property type="project" value="UniProtKB-KW"/>
</dbReference>
<dbReference type="PANTHER" id="PTHR36836:SF1">
    <property type="entry name" value="COLANIC ACID BIOSYNTHESIS PROTEIN WCAK"/>
    <property type="match status" value="1"/>
</dbReference>
<dbReference type="RefSeq" id="WP_377065431.1">
    <property type="nucleotide sequence ID" value="NZ_JBHSJJ010000007.1"/>
</dbReference>
<organism evidence="2 3">
    <name type="scientific">Negadavirga shengliensis</name>
    <dbReference type="NCBI Taxonomy" id="1389218"/>
    <lineage>
        <taxon>Bacteria</taxon>
        <taxon>Pseudomonadati</taxon>
        <taxon>Bacteroidota</taxon>
        <taxon>Cytophagia</taxon>
        <taxon>Cytophagales</taxon>
        <taxon>Cyclobacteriaceae</taxon>
        <taxon>Negadavirga</taxon>
    </lineage>
</organism>